<gene>
    <name evidence="1" type="ORF">GCM10008967_11640</name>
</gene>
<dbReference type="EMBL" id="BAAADJ010000011">
    <property type="protein sequence ID" value="GAA0322789.1"/>
    <property type="molecule type" value="Genomic_DNA"/>
</dbReference>
<dbReference type="RefSeq" id="WP_343797183.1">
    <property type="nucleotide sequence ID" value="NZ_BAAADJ010000011.1"/>
</dbReference>
<comment type="caution">
    <text evidence="1">The sequence shown here is derived from an EMBL/GenBank/DDBJ whole genome shotgun (WGS) entry which is preliminary data.</text>
</comment>
<dbReference type="SUPFAM" id="SSF57938">
    <property type="entry name" value="DnaJ/Hsp40 cysteine-rich domain"/>
    <property type="match status" value="1"/>
</dbReference>
<keyword evidence="2" id="KW-1185">Reference proteome</keyword>
<dbReference type="Gene3D" id="6.20.20.10">
    <property type="match status" value="1"/>
</dbReference>
<organism evidence="1 2">
    <name type="scientific">Bacillus carboniphilus</name>
    <dbReference type="NCBI Taxonomy" id="86663"/>
    <lineage>
        <taxon>Bacteria</taxon>
        <taxon>Bacillati</taxon>
        <taxon>Bacillota</taxon>
        <taxon>Bacilli</taxon>
        <taxon>Bacillales</taxon>
        <taxon>Bacillaceae</taxon>
        <taxon>Bacillus</taxon>
    </lineage>
</organism>
<sequence length="58" mass="6685">MALKTICPNCKGEGSVTVLKVFKIKCKKCSGERTLQQLRFNAKKKKNYVLRVLYEYGE</sequence>
<dbReference type="InterPro" id="IPR036410">
    <property type="entry name" value="HSP_DnaJ_Cys-rich_dom_sf"/>
</dbReference>
<dbReference type="Proteomes" id="UP001500782">
    <property type="component" value="Unassembled WGS sequence"/>
</dbReference>
<evidence type="ECO:0000313" key="2">
    <source>
        <dbReference type="Proteomes" id="UP001500782"/>
    </source>
</evidence>
<proteinExistence type="predicted"/>
<accession>A0ABP3FSN0</accession>
<name>A0ABP3FSN0_9BACI</name>
<evidence type="ECO:0000313" key="1">
    <source>
        <dbReference type="EMBL" id="GAA0322789.1"/>
    </source>
</evidence>
<reference evidence="2" key="1">
    <citation type="journal article" date="2019" name="Int. J. Syst. Evol. Microbiol.">
        <title>The Global Catalogue of Microorganisms (GCM) 10K type strain sequencing project: providing services to taxonomists for standard genome sequencing and annotation.</title>
        <authorList>
            <consortium name="The Broad Institute Genomics Platform"/>
            <consortium name="The Broad Institute Genome Sequencing Center for Infectious Disease"/>
            <person name="Wu L."/>
            <person name="Ma J."/>
        </authorList>
    </citation>
    <scope>NUCLEOTIDE SEQUENCE [LARGE SCALE GENOMIC DNA]</scope>
    <source>
        <strain evidence="2">JCM 9731</strain>
    </source>
</reference>
<protein>
    <submittedName>
        <fullName evidence="1">Uncharacterized protein</fullName>
    </submittedName>
</protein>